<dbReference type="AlphaFoldDB" id="A0A2I0W072"/>
<organism evidence="1 2">
    <name type="scientific">Dendrobium catenatum</name>
    <dbReference type="NCBI Taxonomy" id="906689"/>
    <lineage>
        <taxon>Eukaryota</taxon>
        <taxon>Viridiplantae</taxon>
        <taxon>Streptophyta</taxon>
        <taxon>Embryophyta</taxon>
        <taxon>Tracheophyta</taxon>
        <taxon>Spermatophyta</taxon>
        <taxon>Magnoliopsida</taxon>
        <taxon>Liliopsida</taxon>
        <taxon>Asparagales</taxon>
        <taxon>Orchidaceae</taxon>
        <taxon>Epidendroideae</taxon>
        <taxon>Malaxideae</taxon>
        <taxon>Dendrobiinae</taxon>
        <taxon>Dendrobium</taxon>
    </lineage>
</organism>
<protein>
    <submittedName>
        <fullName evidence="1">Uncharacterized protein</fullName>
    </submittedName>
</protein>
<reference evidence="1 2" key="2">
    <citation type="journal article" date="2017" name="Nature">
        <title>The Apostasia genome and the evolution of orchids.</title>
        <authorList>
            <person name="Zhang G.Q."/>
            <person name="Liu K.W."/>
            <person name="Li Z."/>
            <person name="Lohaus R."/>
            <person name="Hsiao Y.Y."/>
            <person name="Niu S.C."/>
            <person name="Wang J.Y."/>
            <person name="Lin Y.C."/>
            <person name="Xu Q."/>
            <person name="Chen L.J."/>
            <person name="Yoshida K."/>
            <person name="Fujiwara S."/>
            <person name="Wang Z.W."/>
            <person name="Zhang Y.Q."/>
            <person name="Mitsuda N."/>
            <person name="Wang M."/>
            <person name="Liu G.H."/>
            <person name="Pecoraro L."/>
            <person name="Huang H.X."/>
            <person name="Xiao X.J."/>
            <person name="Lin M."/>
            <person name="Wu X.Y."/>
            <person name="Wu W.L."/>
            <person name="Chen Y.Y."/>
            <person name="Chang S.B."/>
            <person name="Sakamoto S."/>
            <person name="Ohme-Takagi M."/>
            <person name="Yagi M."/>
            <person name="Zeng S.J."/>
            <person name="Shen C.Y."/>
            <person name="Yeh C.M."/>
            <person name="Luo Y.B."/>
            <person name="Tsai W.C."/>
            <person name="Van de Peer Y."/>
            <person name="Liu Z.J."/>
        </authorList>
    </citation>
    <scope>NUCLEOTIDE SEQUENCE [LARGE SCALE GENOMIC DNA]</scope>
    <source>
        <tissue evidence="1">The whole plant</tissue>
    </source>
</reference>
<keyword evidence="2" id="KW-1185">Reference proteome</keyword>
<gene>
    <name evidence="1" type="ORF">MA16_Dca002331</name>
</gene>
<sequence length="66" mass="7517">MSSACWRRRARGRELLRSSEGEECGRAPAGCGLWRFRAANGGLLVSYLTTRVDFNRDEPQDIREET</sequence>
<accession>A0A2I0W072</accession>
<evidence type="ECO:0000313" key="1">
    <source>
        <dbReference type="EMBL" id="PKU69062.1"/>
    </source>
</evidence>
<name>A0A2I0W072_9ASPA</name>
<proteinExistence type="predicted"/>
<dbReference type="EMBL" id="KZ503041">
    <property type="protein sequence ID" value="PKU69062.1"/>
    <property type="molecule type" value="Genomic_DNA"/>
</dbReference>
<dbReference type="Proteomes" id="UP000233837">
    <property type="component" value="Unassembled WGS sequence"/>
</dbReference>
<evidence type="ECO:0000313" key="2">
    <source>
        <dbReference type="Proteomes" id="UP000233837"/>
    </source>
</evidence>
<reference evidence="1 2" key="1">
    <citation type="journal article" date="2016" name="Sci. Rep.">
        <title>The Dendrobium catenatum Lindl. genome sequence provides insights into polysaccharide synthase, floral development and adaptive evolution.</title>
        <authorList>
            <person name="Zhang G.Q."/>
            <person name="Xu Q."/>
            <person name="Bian C."/>
            <person name="Tsai W.C."/>
            <person name="Yeh C.M."/>
            <person name="Liu K.W."/>
            <person name="Yoshida K."/>
            <person name="Zhang L.S."/>
            <person name="Chang S.B."/>
            <person name="Chen F."/>
            <person name="Shi Y."/>
            <person name="Su Y.Y."/>
            <person name="Zhang Y.Q."/>
            <person name="Chen L.J."/>
            <person name="Yin Y."/>
            <person name="Lin M."/>
            <person name="Huang H."/>
            <person name="Deng H."/>
            <person name="Wang Z.W."/>
            <person name="Zhu S.L."/>
            <person name="Zhao X."/>
            <person name="Deng C."/>
            <person name="Niu S.C."/>
            <person name="Huang J."/>
            <person name="Wang M."/>
            <person name="Liu G.H."/>
            <person name="Yang H.J."/>
            <person name="Xiao X.J."/>
            <person name="Hsiao Y.Y."/>
            <person name="Wu W.L."/>
            <person name="Chen Y.Y."/>
            <person name="Mitsuda N."/>
            <person name="Ohme-Takagi M."/>
            <person name="Luo Y.B."/>
            <person name="Van de Peer Y."/>
            <person name="Liu Z.J."/>
        </authorList>
    </citation>
    <scope>NUCLEOTIDE SEQUENCE [LARGE SCALE GENOMIC DNA]</scope>
    <source>
        <tissue evidence="1">The whole plant</tissue>
    </source>
</reference>